<dbReference type="InterPro" id="IPR016024">
    <property type="entry name" value="ARM-type_fold"/>
</dbReference>
<dbReference type="KEGG" id="tpol:Mal48_23500"/>
<dbReference type="PANTHER" id="PTHR12697:SF5">
    <property type="entry name" value="DEOXYHYPUSINE HYDROXYLASE"/>
    <property type="match status" value="1"/>
</dbReference>
<dbReference type="Proteomes" id="UP000315724">
    <property type="component" value="Chromosome"/>
</dbReference>
<dbReference type="GO" id="GO:0016491">
    <property type="term" value="F:oxidoreductase activity"/>
    <property type="evidence" value="ECO:0007669"/>
    <property type="project" value="TreeGrafter"/>
</dbReference>
<reference evidence="1 2" key="1">
    <citation type="submission" date="2019-02" db="EMBL/GenBank/DDBJ databases">
        <title>Deep-cultivation of Planctomycetes and their phenomic and genomic characterization uncovers novel biology.</title>
        <authorList>
            <person name="Wiegand S."/>
            <person name="Jogler M."/>
            <person name="Boedeker C."/>
            <person name="Pinto D."/>
            <person name="Vollmers J."/>
            <person name="Rivas-Marin E."/>
            <person name="Kohn T."/>
            <person name="Peeters S.H."/>
            <person name="Heuer A."/>
            <person name="Rast P."/>
            <person name="Oberbeckmann S."/>
            <person name="Bunk B."/>
            <person name="Jeske O."/>
            <person name="Meyerdierks A."/>
            <person name="Storesund J.E."/>
            <person name="Kallscheuer N."/>
            <person name="Luecker S."/>
            <person name="Lage O.M."/>
            <person name="Pohl T."/>
            <person name="Merkel B.J."/>
            <person name="Hornburger P."/>
            <person name="Mueller R.-W."/>
            <person name="Bruemmer F."/>
            <person name="Labrenz M."/>
            <person name="Spormann A.M."/>
            <person name="Op den Camp H."/>
            <person name="Overmann J."/>
            <person name="Amann R."/>
            <person name="Jetten M.S.M."/>
            <person name="Mascher T."/>
            <person name="Medema M.H."/>
            <person name="Devos D.P."/>
            <person name="Kaster A.-K."/>
            <person name="Ovreas L."/>
            <person name="Rohde M."/>
            <person name="Galperin M.Y."/>
            <person name="Jogler C."/>
        </authorList>
    </citation>
    <scope>NUCLEOTIDE SEQUENCE [LARGE SCALE GENOMIC DNA]</scope>
    <source>
        <strain evidence="1 2">Mal48</strain>
    </source>
</reference>
<dbReference type="PANTHER" id="PTHR12697">
    <property type="entry name" value="PBS LYASE HEAT-LIKE PROTEIN"/>
    <property type="match status" value="1"/>
</dbReference>
<name>A0A517QN83_9PLAN</name>
<dbReference type="InterPro" id="IPR004155">
    <property type="entry name" value="PBS_lyase_HEAT"/>
</dbReference>
<dbReference type="Pfam" id="PF13646">
    <property type="entry name" value="HEAT_2"/>
    <property type="match status" value="1"/>
</dbReference>
<dbReference type="InterPro" id="IPR011989">
    <property type="entry name" value="ARM-like"/>
</dbReference>
<dbReference type="SUPFAM" id="SSF48371">
    <property type="entry name" value="ARM repeat"/>
    <property type="match status" value="2"/>
</dbReference>
<evidence type="ECO:0000313" key="2">
    <source>
        <dbReference type="Proteomes" id="UP000315724"/>
    </source>
</evidence>
<accession>A0A517QN83</accession>
<dbReference type="EMBL" id="CP036267">
    <property type="protein sequence ID" value="QDT33098.1"/>
    <property type="molecule type" value="Genomic_DNA"/>
</dbReference>
<dbReference type="CDD" id="cd02947">
    <property type="entry name" value="TRX_family"/>
    <property type="match status" value="1"/>
</dbReference>
<dbReference type="SMART" id="SM00567">
    <property type="entry name" value="EZ_HEAT"/>
    <property type="match status" value="2"/>
</dbReference>
<dbReference type="RefSeq" id="WP_197442250.1">
    <property type="nucleotide sequence ID" value="NZ_CP036267.1"/>
</dbReference>
<dbReference type="Gene3D" id="3.40.30.10">
    <property type="entry name" value="Glutaredoxin"/>
    <property type="match status" value="1"/>
</dbReference>
<protein>
    <submittedName>
        <fullName evidence="1">Thioredoxin-2</fullName>
    </submittedName>
</protein>
<evidence type="ECO:0000313" key="1">
    <source>
        <dbReference type="EMBL" id="QDT33098.1"/>
    </source>
</evidence>
<dbReference type="Gene3D" id="1.25.10.10">
    <property type="entry name" value="Leucine-rich Repeat Variant"/>
    <property type="match status" value="2"/>
</dbReference>
<organism evidence="1 2">
    <name type="scientific">Thalassoglobus polymorphus</name>
    <dbReference type="NCBI Taxonomy" id="2527994"/>
    <lineage>
        <taxon>Bacteria</taxon>
        <taxon>Pseudomonadati</taxon>
        <taxon>Planctomycetota</taxon>
        <taxon>Planctomycetia</taxon>
        <taxon>Planctomycetales</taxon>
        <taxon>Planctomycetaceae</taxon>
        <taxon>Thalassoglobus</taxon>
    </lineage>
</organism>
<gene>
    <name evidence="1" type="primary">trxB_2</name>
    <name evidence="1" type="ORF">Mal48_23500</name>
</gene>
<dbReference type="AlphaFoldDB" id="A0A517QN83"/>
<dbReference type="SUPFAM" id="SSF52833">
    <property type="entry name" value="Thioredoxin-like"/>
    <property type="match status" value="1"/>
</dbReference>
<proteinExistence type="predicted"/>
<keyword evidence="2" id="KW-1185">Reference proteome</keyword>
<dbReference type="Pfam" id="PF13899">
    <property type="entry name" value="Thioredoxin_7"/>
    <property type="match status" value="1"/>
</dbReference>
<sequence length="1107" mass="123294">MSSQRIPIFLAVTMGSLLMLSAVNQVLSQDLDERLEKDLSGKVDEITSEEHLVTWLPTVTAAKEKTRIHRAPILVIGGADWCEPCHLLKKELAAPSVQSELERWVPVYLDVEKEVQTARELNMSSIPALRLLTPDGRVVASMHGVIPADELAIWLSDHYDSAAQTYLGDLTQRGTPSAIAVVRIVREFGKRDAALREAAITRLVPFPEIAAAHVVAKLRDGTLSERLSSLELLSVWKAPVDQIDPWIPESVNESRLAKLNTWLENQSSGTNQANDGLTPVEIVEAERLLRLMVTVDAAAAASMREQLSRMGNGVLPFLKEALLSTDDPVDTERLTAARYRLAATGGRVLTWPGGLERMASSDFDEKVQAVDEFAKMATHDDEELLLALFADSSPLVREIAIRTLQRVSGKSANGALVKLLKDPDPNVRAAVLKQLAEEPSPALVTKISEYVAEETDPDLIVHAIRFLREINNRSAVEALTPLFHHVSWRVRADAVDAVTRLVQKSEIRKQVDVLTIQDAFRERLRDEDGFVVSRAVAGLNILSTNEALDELIETVHRHPELASEVINMLVQNSSYRYRLQTHLKDFCTHENPTVRSAAISGLIFHLESGAEAEAYSALEDEEQAVRISALEALFRFTLQDIQLKLNSTSNLDSHNLGSHSESQTSGFIANALNFLNGSKSKKGTSEKDSVAADQSGSAQDEELLRIRNDKTLEEWIYNLSVPAHELLDSNSPQERLAAARFLALLGDEDAMKILLKFAEQRHYAEQISNLFPGLLWAEKESLTNELLKVAISQDEIIVIATQLAEGVDQRATQLLWSLLETPNANGHLVNSMHLIFLSEYFSASKYNLNEASASELKVFHEAMKKIVTEGSKWQQLAAFQLEVAADPKLAATLAETIFDDIEQSTELRQQALKVLLWSEGKSAAQSRSYSLLESEEELFAETALAYLALEKDGVASLSGGVVIYSYNTDGDDYHYREPKPIVPEAPEGLTLEQLEKFTESSDPQVLAQVGYFQTLLGETSYLPALIAVWEGNGQDERYRRLLYRALARVNDPQYFSILEEIYTQIQSQEYPEPSIKEFYWTIRIMTGPELLQLRKEIRDTHGAETLQ</sequence>
<dbReference type="InterPro" id="IPR036249">
    <property type="entry name" value="Thioredoxin-like_sf"/>
</dbReference>